<feature type="domain" description="D-isomer specific 2-hydroxyacid dehydrogenase catalytic" evidence="5">
    <location>
        <begin position="16"/>
        <end position="320"/>
    </location>
</feature>
<dbReference type="Proteomes" id="UP000037392">
    <property type="component" value="Unassembled WGS sequence"/>
</dbReference>
<comment type="similarity">
    <text evidence="1 4">Belongs to the D-isomer specific 2-hydroxyacid dehydrogenase family.</text>
</comment>
<accession>A0A0J9BYC5</accession>
<dbReference type="Gene3D" id="3.40.50.720">
    <property type="entry name" value="NAD(P)-binding Rossmann-like Domain"/>
    <property type="match status" value="2"/>
</dbReference>
<dbReference type="PANTHER" id="PTHR43761:SF1">
    <property type="entry name" value="D-ISOMER SPECIFIC 2-HYDROXYACID DEHYDROGENASE CATALYTIC DOMAIN-CONTAINING PROTEIN-RELATED"/>
    <property type="match status" value="1"/>
</dbReference>
<evidence type="ECO:0000256" key="2">
    <source>
        <dbReference type="ARBA" id="ARBA00023002"/>
    </source>
</evidence>
<dbReference type="InterPro" id="IPR006139">
    <property type="entry name" value="D-isomer_2_OHA_DH_cat_dom"/>
</dbReference>
<dbReference type="PANTHER" id="PTHR43761">
    <property type="entry name" value="D-ISOMER SPECIFIC 2-HYDROXYACID DEHYDROGENASE FAMILY PROTEIN (AFU_ORTHOLOGUE AFUA_1G13630)"/>
    <property type="match status" value="1"/>
</dbReference>
<dbReference type="SUPFAM" id="SSF52283">
    <property type="entry name" value="Formate/glycerate dehydrogenase catalytic domain-like"/>
    <property type="match status" value="1"/>
</dbReference>
<protein>
    <recommendedName>
        <fullName evidence="9">C-terminal binding protein</fullName>
    </recommendedName>
</protein>
<dbReference type="EMBL" id="ADLK01000025">
    <property type="protein sequence ID" value="KMW17967.1"/>
    <property type="molecule type" value="Genomic_DNA"/>
</dbReference>
<gene>
    <name evidence="7" type="ORF">HMPREF9470_03448</name>
</gene>
<evidence type="ECO:0008006" key="9">
    <source>
        <dbReference type="Google" id="ProtNLM"/>
    </source>
</evidence>
<dbReference type="AlphaFoldDB" id="A0A0J9BYC5"/>
<dbReference type="InterPro" id="IPR006140">
    <property type="entry name" value="D-isomer_DH_NAD-bd"/>
</dbReference>
<dbReference type="GeneID" id="93165535"/>
<dbReference type="PROSITE" id="PS00065">
    <property type="entry name" value="D_2_HYDROXYACID_DH_1"/>
    <property type="match status" value="1"/>
</dbReference>
<dbReference type="SUPFAM" id="SSF51735">
    <property type="entry name" value="NAD(P)-binding Rossmann-fold domains"/>
    <property type="match status" value="1"/>
</dbReference>
<evidence type="ECO:0000313" key="7">
    <source>
        <dbReference type="EMBL" id="KMW17967.1"/>
    </source>
</evidence>
<dbReference type="InterPro" id="IPR029752">
    <property type="entry name" value="D-isomer_DH_CS1"/>
</dbReference>
<proteinExistence type="inferred from homology"/>
<feature type="domain" description="D-isomer specific 2-hydroxyacid dehydrogenase NAD-binding" evidence="6">
    <location>
        <begin position="117"/>
        <end position="295"/>
    </location>
</feature>
<evidence type="ECO:0000313" key="8">
    <source>
        <dbReference type="Proteomes" id="UP000037392"/>
    </source>
</evidence>
<dbReference type="GO" id="GO:0016616">
    <property type="term" value="F:oxidoreductase activity, acting on the CH-OH group of donors, NAD or NADP as acceptor"/>
    <property type="evidence" value="ECO:0007669"/>
    <property type="project" value="InterPro"/>
</dbReference>
<keyword evidence="3" id="KW-0520">NAD</keyword>
<dbReference type="Pfam" id="PF00389">
    <property type="entry name" value="2-Hacid_dh"/>
    <property type="match status" value="1"/>
</dbReference>
<dbReference type="InterPro" id="IPR050418">
    <property type="entry name" value="D-iso_2-hydroxyacid_DH_PdxB"/>
</dbReference>
<evidence type="ECO:0000259" key="5">
    <source>
        <dbReference type="Pfam" id="PF00389"/>
    </source>
</evidence>
<name>A0A0J9BYC5_9FIRM</name>
<evidence type="ECO:0000259" key="6">
    <source>
        <dbReference type="Pfam" id="PF02826"/>
    </source>
</evidence>
<evidence type="ECO:0000256" key="3">
    <source>
        <dbReference type="ARBA" id="ARBA00023027"/>
    </source>
</evidence>
<sequence>MKILIADYAELLMPTHDLETQVLKDGLGEECEVEVYEYTDEKRDEFYERLSGADALLTGFIEMDAEAMDHAPGLKVISINATGYDKVDLAEANRRHIGVCPVGEYCTIDVAEHTICVMLALVKNLKHYMHALERDHNWDYQIVEPNKRIKNMTLGIFGLGKIGTAVALRAQALGMDVMAYDRYVSPTYAEDFGVKLADSPEDIYEEADVISNHMSLTEGNHDLFNIDAFRRMRKHPYFINAGRGASVVEADLKQALDEGLIKGAALDTIRDERPEHIAQNPLLGRDDVIITPHTAFYSTSSVEDLERTSAMNIVHYLNGNLDQVFKLVTKRR</sequence>
<keyword evidence="2 4" id="KW-0560">Oxidoreductase</keyword>
<dbReference type="GO" id="GO:0051287">
    <property type="term" value="F:NAD binding"/>
    <property type="evidence" value="ECO:0007669"/>
    <property type="project" value="InterPro"/>
</dbReference>
<dbReference type="InterPro" id="IPR036291">
    <property type="entry name" value="NAD(P)-bd_dom_sf"/>
</dbReference>
<dbReference type="RefSeq" id="WP_048930305.1">
    <property type="nucleotide sequence ID" value="NZ_KQ235879.1"/>
</dbReference>
<evidence type="ECO:0000256" key="4">
    <source>
        <dbReference type="RuleBase" id="RU003719"/>
    </source>
</evidence>
<dbReference type="PATRIC" id="fig|742734.4.peg.3697"/>
<evidence type="ECO:0000256" key="1">
    <source>
        <dbReference type="ARBA" id="ARBA00005854"/>
    </source>
</evidence>
<dbReference type="OrthoDB" id="9805416at2"/>
<dbReference type="Pfam" id="PF02826">
    <property type="entry name" value="2-Hacid_dh_C"/>
    <property type="match status" value="1"/>
</dbReference>
<organism evidence="7 8">
    <name type="scientific">[Clostridium] citroniae WAL-19142</name>
    <dbReference type="NCBI Taxonomy" id="742734"/>
    <lineage>
        <taxon>Bacteria</taxon>
        <taxon>Bacillati</taxon>
        <taxon>Bacillota</taxon>
        <taxon>Clostridia</taxon>
        <taxon>Lachnospirales</taxon>
        <taxon>Lachnospiraceae</taxon>
        <taxon>Enterocloster</taxon>
    </lineage>
</organism>
<reference evidence="7 8" key="1">
    <citation type="submission" date="2011-04" db="EMBL/GenBank/DDBJ databases">
        <title>The Genome Sequence of Clostridium citroniae WAL-19142.</title>
        <authorList>
            <consortium name="The Broad Institute Genome Sequencing Platform"/>
            <person name="Earl A."/>
            <person name="Ward D."/>
            <person name="Feldgarden M."/>
            <person name="Gevers D."/>
            <person name="Warren Y.A."/>
            <person name="Tyrrell K.L."/>
            <person name="Citron D.M."/>
            <person name="Goldstein E.J."/>
            <person name="Daigneault M."/>
            <person name="Allen-Vercoe E."/>
            <person name="Young S.K."/>
            <person name="Zeng Q."/>
            <person name="Gargeya S."/>
            <person name="Fitzgerald M."/>
            <person name="Haas B."/>
            <person name="Abouelleil A."/>
            <person name="Alvarado L."/>
            <person name="Arachchi H.M."/>
            <person name="Berlin A."/>
            <person name="Brown A."/>
            <person name="Chapman S.B."/>
            <person name="Chen Z."/>
            <person name="Dunbar C."/>
            <person name="Freedman E."/>
            <person name="Gearin G."/>
            <person name="Gellesch M."/>
            <person name="Goldberg J."/>
            <person name="Griggs A."/>
            <person name="Gujja S."/>
            <person name="Heilman E.R."/>
            <person name="Heiman D."/>
            <person name="Howarth C."/>
            <person name="Larson L."/>
            <person name="Lui A."/>
            <person name="MacDonald P.J."/>
            <person name="Mehta T."/>
            <person name="Montmayeur A."/>
            <person name="Murphy C."/>
            <person name="Neiman D."/>
            <person name="Pearson M."/>
            <person name="Priest M."/>
            <person name="Roberts A."/>
            <person name="Saif S."/>
            <person name="Shea T."/>
            <person name="Shenoy N."/>
            <person name="Sisk P."/>
            <person name="Stolte C."/>
            <person name="Sykes S."/>
            <person name="White J."/>
            <person name="Yandava C."/>
            <person name="Wortman J."/>
            <person name="Nusbaum C."/>
            <person name="Birren B."/>
        </authorList>
    </citation>
    <scope>NUCLEOTIDE SEQUENCE [LARGE SCALE GENOMIC DNA]</scope>
    <source>
        <strain evidence="7 8">WAL-19142</strain>
    </source>
</reference>
<comment type="caution">
    <text evidence="7">The sequence shown here is derived from an EMBL/GenBank/DDBJ whole genome shotgun (WGS) entry which is preliminary data.</text>
</comment>